<dbReference type="GO" id="GO:0005829">
    <property type="term" value="C:cytosol"/>
    <property type="evidence" value="ECO:0007669"/>
    <property type="project" value="TreeGrafter"/>
</dbReference>
<keyword evidence="5" id="KW-0067">ATP-binding</keyword>
<dbReference type="Proteomes" id="UP000184334">
    <property type="component" value="Unassembled WGS sequence"/>
</dbReference>
<proteinExistence type="inferred from homology"/>
<accession>A0A1M4W4M6</accession>
<evidence type="ECO:0000256" key="1">
    <source>
        <dbReference type="ARBA" id="ARBA00010688"/>
    </source>
</evidence>
<feature type="domain" description="Carbohydrate kinase PfkB" evidence="7">
    <location>
        <begin position="8"/>
        <end position="291"/>
    </location>
</feature>
<dbReference type="GO" id="GO:0008443">
    <property type="term" value="F:phosphofructokinase activity"/>
    <property type="evidence" value="ECO:0007669"/>
    <property type="project" value="UniProtKB-ARBA"/>
</dbReference>
<dbReference type="NCBIfam" id="TIGR03168">
    <property type="entry name" value="1-PFK"/>
    <property type="match status" value="1"/>
</dbReference>
<evidence type="ECO:0000256" key="6">
    <source>
        <dbReference type="PIRNR" id="PIRNR000535"/>
    </source>
</evidence>
<evidence type="ECO:0000313" key="9">
    <source>
        <dbReference type="Proteomes" id="UP000184334"/>
    </source>
</evidence>
<dbReference type="CDD" id="cd01164">
    <property type="entry name" value="FruK_PfkB_like"/>
    <property type="match status" value="1"/>
</dbReference>
<dbReference type="PANTHER" id="PTHR46566:SF2">
    <property type="entry name" value="ATP-DEPENDENT 6-PHOSPHOFRUCTOKINASE ISOZYME 2"/>
    <property type="match status" value="1"/>
</dbReference>
<dbReference type="AlphaFoldDB" id="A0A1M4W4M6"/>
<dbReference type="GO" id="GO:0005524">
    <property type="term" value="F:ATP binding"/>
    <property type="evidence" value="ECO:0007669"/>
    <property type="project" value="UniProtKB-KW"/>
</dbReference>
<evidence type="ECO:0000256" key="2">
    <source>
        <dbReference type="ARBA" id="ARBA00022679"/>
    </source>
</evidence>
<sequence>MIFTLTMNPCLDRYIYIDELKPDDTIRAKKLVDYPAGKGIDVSRVIKELGGVSVAVSLLGGHNGRRIEEMLDEEGVIYSSVRIGHETRMNIILEEKTQYRMSMPGEKVKKEKLQKVFEILHSLIRKKDTIVISGSLPKGVDPNYYTGLIFSLKQWGATVFFDADGENLKSGLDAEPYCIKPNTHELSRLLNKEVDEKNKFEIVKYAKETLEKYKLNEILVSMGKYGSVYVNWDEAYYSYPVELKVKSAVGAGDSFLAGYVLKYEEDKLEAFRLANAAGNAAVLTPGTELCKKKDVLSLLPKIKIEKL</sequence>
<comment type="similarity">
    <text evidence="1">Belongs to the carbohydrate kinase PfkB family.</text>
</comment>
<dbReference type="RefSeq" id="WP_072864236.1">
    <property type="nucleotide sequence ID" value="NZ_FQUI01000014.1"/>
</dbReference>
<organism evidence="8 9">
    <name type="scientific">Marinitoga hydrogenitolerans (strain DSM 16785 / JCM 12826 / AT1271)</name>
    <dbReference type="NCBI Taxonomy" id="1122195"/>
    <lineage>
        <taxon>Bacteria</taxon>
        <taxon>Thermotogati</taxon>
        <taxon>Thermotogota</taxon>
        <taxon>Thermotogae</taxon>
        <taxon>Petrotogales</taxon>
        <taxon>Petrotogaceae</taxon>
        <taxon>Marinitoga</taxon>
    </lineage>
</organism>
<dbReference type="FunFam" id="3.40.1190.20:FF:000001">
    <property type="entry name" value="Phosphofructokinase"/>
    <property type="match status" value="1"/>
</dbReference>
<keyword evidence="9" id="KW-1185">Reference proteome</keyword>
<evidence type="ECO:0000256" key="4">
    <source>
        <dbReference type="ARBA" id="ARBA00022777"/>
    </source>
</evidence>
<dbReference type="PANTHER" id="PTHR46566">
    <property type="entry name" value="1-PHOSPHOFRUCTOKINASE-RELATED"/>
    <property type="match status" value="1"/>
</dbReference>
<keyword evidence="2 6" id="KW-0808">Transferase</keyword>
<dbReference type="Gene3D" id="3.40.1190.20">
    <property type="match status" value="1"/>
</dbReference>
<evidence type="ECO:0000256" key="3">
    <source>
        <dbReference type="ARBA" id="ARBA00022741"/>
    </source>
</evidence>
<dbReference type="STRING" id="1122195.SAMN02745164_01083"/>
<dbReference type="Pfam" id="PF00294">
    <property type="entry name" value="PfkB"/>
    <property type="match status" value="1"/>
</dbReference>
<dbReference type="InterPro" id="IPR011611">
    <property type="entry name" value="PfkB_dom"/>
</dbReference>
<dbReference type="EMBL" id="FQUI01000014">
    <property type="protein sequence ID" value="SHE76100.1"/>
    <property type="molecule type" value="Genomic_DNA"/>
</dbReference>
<name>A0A1M4W4M6_MARH1</name>
<dbReference type="GO" id="GO:0016052">
    <property type="term" value="P:carbohydrate catabolic process"/>
    <property type="evidence" value="ECO:0007669"/>
    <property type="project" value="UniProtKB-ARBA"/>
</dbReference>
<evidence type="ECO:0000256" key="5">
    <source>
        <dbReference type="ARBA" id="ARBA00022840"/>
    </source>
</evidence>
<dbReference type="SUPFAM" id="SSF53613">
    <property type="entry name" value="Ribokinase-like"/>
    <property type="match status" value="1"/>
</dbReference>
<dbReference type="InterPro" id="IPR029056">
    <property type="entry name" value="Ribokinase-like"/>
</dbReference>
<protein>
    <submittedName>
        <fullName evidence="8">6-phosphofructokinase 2</fullName>
    </submittedName>
</protein>
<keyword evidence="4" id="KW-0418">Kinase</keyword>
<gene>
    <name evidence="8" type="ORF">SAMN02745164_01083</name>
</gene>
<comment type="caution">
    <text evidence="8">The sequence shown here is derived from an EMBL/GenBank/DDBJ whole genome shotgun (WGS) entry which is preliminary data.</text>
</comment>
<evidence type="ECO:0000313" key="8">
    <source>
        <dbReference type="EMBL" id="SHE76100.1"/>
    </source>
</evidence>
<reference evidence="8" key="1">
    <citation type="submission" date="2016-11" db="EMBL/GenBank/DDBJ databases">
        <authorList>
            <person name="Varghese N."/>
            <person name="Submissions S."/>
        </authorList>
    </citation>
    <scope>NUCLEOTIDE SEQUENCE [LARGE SCALE GENOMIC DNA]</scope>
    <source>
        <strain evidence="8">DSM 16785</strain>
    </source>
</reference>
<dbReference type="GO" id="GO:0044281">
    <property type="term" value="P:small molecule metabolic process"/>
    <property type="evidence" value="ECO:0007669"/>
    <property type="project" value="UniProtKB-ARBA"/>
</dbReference>
<dbReference type="InterPro" id="IPR017583">
    <property type="entry name" value="Tagatose/fructose_Pkinase"/>
</dbReference>
<dbReference type="OrthoDB" id="9801219at2"/>
<evidence type="ECO:0000259" key="7">
    <source>
        <dbReference type="Pfam" id="PF00294"/>
    </source>
</evidence>
<keyword evidence="3" id="KW-0547">Nucleotide-binding</keyword>
<dbReference type="PIRSF" id="PIRSF000535">
    <property type="entry name" value="1PFK/6PFK/LacC"/>
    <property type="match status" value="1"/>
</dbReference>